<evidence type="ECO:0000313" key="1">
    <source>
        <dbReference type="EMBL" id="EDR06427.1"/>
    </source>
</evidence>
<reference evidence="1 2" key="1">
    <citation type="journal article" date="2008" name="Nature">
        <title>The genome of Laccaria bicolor provides insights into mycorrhizal symbiosis.</title>
        <authorList>
            <person name="Martin F."/>
            <person name="Aerts A."/>
            <person name="Ahren D."/>
            <person name="Brun A."/>
            <person name="Danchin E.G.J."/>
            <person name="Duchaussoy F."/>
            <person name="Gibon J."/>
            <person name="Kohler A."/>
            <person name="Lindquist E."/>
            <person name="Pereda V."/>
            <person name="Salamov A."/>
            <person name="Shapiro H.J."/>
            <person name="Wuyts J."/>
            <person name="Blaudez D."/>
            <person name="Buee M."/>
            <person name="Brokstein P."/>
            <person name="Canbaeck B."/>
            <person name="Cohen D."/>
            <person name="Courty P.E."/>
            <person name="Coutinho P.M."/>
            <person name="Delaruelle C."/>
            <person name="Detter J.C."/>
            <person name="Deveau A."/>
            <person name="DiFazio S."/>
            <person name="Duplessis S."/>
            <person name="Fraissinet-Tachet L."/>
            <person name="Lucic E."/>
            <person name="Frey-Klett P."/>
            <person name="Fourrey C."/>
            <person name="Feussner I."/>
            <person name="Gay G."/>
            <person name="Grimwood J."/>
            <person name="Hoegger P.J."/>
            <person name="Jain P."/>
            <person name="Kilaru S."/>
            <person name="Labbe J."/>
            <person name="Lin Y.C."/>
            <person name="Legue V."/>
            <person name="Le Tacon F."/>
            <person name="Marmeisse R."/>
            <person name="Melayah D."/>
            <person name="Montanini B."/>
            <person name="Muratet M."/>
            <person name="Nehls U."/>
            <person name="Niculita-Hirzel H."/>
            <person name="Oudot-Le Secq M.P."/>
            <person name="Peter M."/>
            <person name="Quesneville H."/>
            <person name="Rajashekar B."/>
            <person name="Reich M."/>
            <person name="Rouhier N."/>
            <person name="Schmutz J."/>
            <person name="Yin T."/>
            <person name="Chalot M."/>
            <person name="Henrissat B."/>
            <person name="Kuees U."/>
            <person name="Lucas S."/>
            <person name="Van de Peer Y."/>
            <person name="Podila G.K."/>
            <person name="Polle A."/>
            <person name="Pukkila P.J."/>
            <person name="Richardson P.M."/>
            <person name="Rouze P."/>
            <person name="Sanders I.R."/>
            <person name="Stajich J.E."/>
            <person name="Tunlid A."/>
            <person name="Tuskan G."/>
            <person name="Grigoriev I.V."/>
        </authorList>
    </citation>
    <scope>NUCLEOTIDE SEQUENCE [LARGE SCALE GENOMIC DNA]</scope>
    <source>
        <strain evidence="2">S238N-H82 / ATCC MYA-4686</strain>
    </source>
</reference>
<dbReference type="Proteomes" id="UP000001194">
    <property type="component" value="Unassembled WGS sequence"/>
</dbReference>
<name>B0DFY9_LACBS</name>
<dbReference type="GeneID" id="6078585"/>
<dbReference type="RefSeq" id="XP_001882799.1">
    <property type="nucleotide sequence ID" value="XM_001882764.1"/>
</dbReference>
<accession>B0DFY9</accession>
<dbReference type="HOGENOM" id="CLU_3014575_0_0_1"/>
<evidence type="ECO:0000313" key="2">
    <source>
        <dbReference type="Proteomes" id="UP000001194"/>
    </source>
</evidence>
<organism evidence="2">
    <name type="scientific">Laccaria bicolor (strain S238N-H82 / ATCC MYA-4686)</name>
    <name type="common">Bicoloured deceiver</name>
    <name type="synonym">Laccaria laccata var. bicolor</name>
    <dbReference type="NCBI Taxonomy" id="486041"/>
    <lineage>
        <taxon>Eukaryota</taxon>
        <taxon>Fungi</taxon>
        <taxon>Dikarya</taxon>
        <taxon>Basidiomycota</taxon>
        <taxon>Agaricomycotina</taxon>
        <taxon>Agaricomycetes</taxon>
        <taxon>Agaricomycetidae</taxon>
        <taxon>Agaricales</taxon>
        <taxon>Agaricineae</taxon>
        <taxon>Hydnangiaceae</taxon>
        <taxon>Laccaria</taxon>
    </lineage>
</organism>
<proteinExistence type="predicted"/>
<gene>
    <name evidence="1" type="ORF">LACBIDRAFT_300069</name>
</gene>
<sequence>MRARTGMPYSQRWRNWSRIADVCRDGRRSVERAAIKCFNLLNPNFYVTWYWTRTGT</sequence>
<dbReference type="InParanoid" id="B0DFY9"/>
<protein>
    <submittedName>
        <fullName evidence="1">Predicted protein</fullName>
    </submittedName>
</protein>
<dbReference type="EMBL" id="DS547108">
    <property type="protein sequence ID" value="EDR06427.1"/>
    <property type="molecule type" value="Genomic_DNA"/>
</dbReference>
<dbReference type="AlphaFoldDB" id="B0DFY9"/>
<keyword evidence="2" id="KW-1185">Reference proteome</keyword>
<dbReference type="KEGG" id="lbc:LACBIDRAFT_300069"/>